<name>A0A848KBZ3_9NOCA</name>
<accession>A0A848KBZ3</accession>
<dbReference type="Proteomes" id="UP000535543">
    <property type="component" value="Unassembled WGS sequence"/>
</dbReference>
<keyword evidence="2" id="KW-0479">Metal-binding</keyword>
<keyword evidence="5" id="KW-0411">Iron-sulfur</keyword>
<sequence>MTLRDLVTRHWPATLPLQPVPPHPWKQQTPTYQDADPGLIGEALRRSQHRPSGNWYVLAASRDVRNDRPYGGTIGGIELVAWRDRDGELHVGPGACPHLGAPLSTAVVDCDGLRCRWHGLLLEPQGRRGWSPFPCYDDGVLAWVRLDGVGGETPLDRPVMPARPPHPRISAVATVIGVCEPVDIIANRLDPWHGAWFHPYSFTHLDVVSTPDDTDDRFVVTVTFRVVGSLGAPSTAEFTSPDPRTIVMRIIEGEGTGSVVETHATPMGLGPDGRPRTAIVEAVVAHSPRPGFRFARRAEPAFRPLMRHAAARLWRDDLAYAERRYQRRCGLTGGVGRLA</sequence>
<proteinExistence type="predicted"/>
<evidence type="ECO:0000313" key="7">
    <source>
        <dbReference type="EMBL" id="NMN94704.1"/>
    </source>
</evidence>
<evidence type="ECO:0000256" key="5">
    <source>
        <dbReference type="ARBA" id="ARBA00023014"/>
    </source>
</evidence>
<dbReference type="Gene3D" id="2.102.10.10">
    <property type="entry name" value="Rieske [2Fe-2S] iron-sulphur domain"/>
    <property type="match status" value="1"/>
</dbReference>
<dbReference type="GO" id="GO:0051537">
    <property type="term" value="F:2 iron, 2 sulfur cluster binding"/>
    <property type="evidence" value="ECO:0007669"/>
    <property type="project" value="UniProtKB-KW"/>
</dbReference>
<keyword evidence="1" id="KW-0001">2Fe-2S</keyword>
<comment type="caution">
    <text evidence="7">The sequence shown here is derived from an EMBL/GenBank/DDBJ whole genome shotgun (WGS) entry which is preliminary data.</text>
</comment>
<organism evidence="7 8">
    <name type="scientific">Antrihabitans stalactiti</name>
    <dbReference type="NCBI Taxonomy" id="2584121"/>
    <lineage>
        <taxon>Bacteria</taxon>
        <taxon>Bacillati</taxon>
        <taxon>Actinomycetota</taxon>
        <taxon>Actinomycetes</taxon>
        <taxon>Mycobacteriales</taxon>
        <taxon>Nocardiaceae</taxon>
        <taxon>Antrihabitans</taxon>
    </lineage>
</organism>
<evidence type="ECO:0000256" key="2">
    <source>
        <dbReference type="ARBA" id="ARBA00022723"/>
    </source>
</evidence>
<gene>
    <name evidence="7" type="ORF">FGL95_06595</name>
</gene>
<keyword evidence="3" id="KW-0560">Oxidoreductase</keyword>
<keyword evidence="4" id="KW-0408">Iron</keyword>
<evidence type="ECO:0000256" key="4">
    <source>
        <dbReference type="ARBA" id="ARBA00023004"/>
    </source>
</evidence>
<reference evidence="7 8" key="2">
    <citation type="submission" date="2020-06" db="EMBL/GenBank/DDBJ databases">
        <title>Antribacter stalactiti gen. nov., sp. nov., a new member of the family Nacardiaceae isolated from a cave.</title>
        <authorList>
            <person name="Kim I.S."/>
        </authorList>
    </citation>
    <scope>NUCLEOTIDE SEQUENCE [LARGE SCALE GENOMIC DNA]</scope>
    <source>
        <strain evidence="7 8">YC2-7</strain>
    </source>
</reference>
<dbReference type="PROSITE" id="PS51296">
    <property type="entry name" value="RIESKE"/>
    <property type="match status" value="1"/>
</dbReference>
<dbReference type="EMBL" id="VCQU01000002">
    <property type="protein sequence ID" value="NMN94704.1"/>
    <property type="molecule type" value="Genomic_DNA"/>
</dbReference>
<evidence type="ECO:0000256" key="1">
    <source>
        <dbReference type="ARBA" id="ARBA00022714"/>
    </source>
</evidence>
<dbReference type="InterPro" id="IPR050584">
    <property type="entry name" value="Cholesterol_7-desaturase"/>
</dbReference>
<dbReference type="InterPro" id="IPR017941">
    <property type="entry name" value="Rieske_2Fe-2S"/>
</dbReference>
<dbReference type="AlphaFoldDB" id="A0A848KBZ3"/>
<feature type="domain" description="Rieske" evidence="6">
    <location>
        <begin position="55"/>
        <end position="144"/>
    </location>
</feature>
<protein>
    <submittedName>
        <fullName evidence="7">Rieske (2Fe-2S) protein</fullName>
    </submittedName>
</protein>
<dbReference type="Pfam" id="PF19299">
    <property type="entry name" value="DUF5914"/>
    <property type="match status" value="1"/>
</dbReference>
<dbReference type="GO" id="GO:0046872">
    <property type="term" value="F:metal ion binding"/>
    <property type="evidence" value="ECO:0007669"/>
    <property type="project" value="UniProtKB-KW"/>
</dbReference>
<dbReference type="GO" id="GO:0004497">
    <property type="term" value="F:monooxygenase activity"/>
    <property type="evidence" value="ECO:0007669"/>
    <property type="project" value="UniProtKB-ARBA"/>
</dbReference>
<dbReference type="PANTHER" id="PTHR21266:SF60">
    <property type="entry name" value="3-KETOSTEROID-9-ALPHA-MONOOXYGENASE, OXYGENASE COMPONENT"/>
    <property type="match status" value="1"/>
</dbReference>
<evidence type="ECO:0000256" key="3">
    <source>
        <dbReference type="ARBA" id="ARBA00023002"/>
    </source>
</evidence>
<dbReference type="InterPro" id="IPR036922">
    <property type="entry name" value="Rieske_2Fe-2S_sf"/>
</dbReference>
<dbReference type="InterPro" id="IPR045612">
    <property type="entry name" value="DUF5914"/>
</dbReference>
<evidence type="ECO:0000259" key="6">
    <source>
        <dbReference type="PROSITE" id="PS51296"/>
    </source>
</evidence>
<dbReference type="RefSeq" id="WP_169585438.1">
    <property type="nucleotide sequence ID" value="NZ_VCQU01000002.1"/>
</dbReference>
<reference evidence="7 8" key="1">
    <citation type="submission" date="2019-05" db="EMBL/GenBank/DDBJ databases">
        <authorList>
            <person name="Lee S.D."/>
        </authorList>
    </citation>
    <scope>NUCLEOTIDE SEQUENCE [LARGE SCALE GENOMIC DNA]</scope>
    <source>
        <strain evidence="7 8">YC2-7</strain>
    </source>
</reference>
<dbReference type="Pfam" id="PF00355">
    <property type="entry name" value="Rieske"/>
    <property type="match status" value="1"/>
</dbReference>
<dbReference type="SUPFAM" id="SSF50022">
    <property type="entry name" value="ISP domain"/>
    <property type="match status" value="1"/>
</dbReference>
<dbReference type="GO" id="GO:0016705">
    <property type="term" value="F:oxidoreductase activity, acting on paired donors, with incorporation or reduction of molecular oxygen"/>
    <property type="evidence" value="ECO:0007669"/>
    <property type="project" value="UniProtKB-ARBA"/>
</dbReference>
<evidence type="ECO:0000313" key="8">
    <source>
        <dbReference type="Proteomes" id="UP000535543"/>
    </source>
</evidence>
<keyword evidence="8" id="KW-1185">Reference proteome</keyword>
<dbReference type="PANTHER" id="PTHR21266">
    <property type="entry name" value="IRON-SULFUR DOMAIN CONTAINING PROTEIN"/>
    <property type="match status" value="1"/>
</dbReference>